<dbReference type="GO" id="GO:0008076">
    <property type="term" value="C:voltage-gated potassium channel complex"/>
    <property type="evidence" value="ECO:0007669"/>
    <property type="project" value="InterPro"/>
</dbReference>
<keyword evidence="2" id="KW-0813">Transport</keyword>
<evidence type="ECO:0000313" key="10">
    <source>
        <dbReference type="EMBL" id="SED86403.1"/>
    </source>
</evidence>
<keyword evidence="5" id="KW-0406">Ion transport</keyword>
<name>A0A1H5E5V1_9MICO</name>
<keyword evidence="11" id="KW-1185">Reference proteome</keyword>
<dbReference type="InterPro" id="IPR013099">
    <property type="entry name" value="K_chnl_dom"/>
</dbReference>
<dbReference type="EMBL" id="FNTX01000001">
    <property type="protein sequence ID" value="SED86403.1"/>
    <property type="molecule type" value="Genomic_DNA"/>
</dbReference>
<dbReference type="Gene3D" id="1.10.287.70">
    <property type="match status" value="1"/>
</dbReference>
<evidence type="ECO:0000256" key="3">
    <source>
        <dbReference type="ARBA" id="ARBA00022692"/>
    </source>
</evidence>
<feature type="transmembrane region" description="Helical" evidence="8">
    <location>
        <begin position="117"/>
        <end position="136"/>
    </location>
</feature>
<dbReference type="GO" id="GO:0005249">
    <property type="term" value="F:voltage-gated potassium channel activity"/>
    <property type="evidence" value="ECO:0007669"/>
    <property type="project" value="InterPro"/>
</dbReference>
<evidence type="ECO:0000256" key="6">
    <source>
        <dbReference type="ARBA" id="ARBA00023136"/>
    </source>
</evidence>
<dbReference type="PANTHER" id="PTHR11537">
    <property type="entry name" value="VOLTAGE-GATED POTASSIUM CHANNEL"/>
    <property type="match status" value="1"/>
</dbReference>
<dbReference type="AlphaFoldDB" id="A0A1H5E5V1"/>
<keyword evidence="7 10" id="KW-0407">Ion channel</keyword>
<evidence type="ECO:0000256" key="8">
    <source>
        <dbReference type="SAM" id="Phobius"/>
    </source>
</evidence>
<feature type="transmembrane region" description="Helical" evidence="8">
    <location>
        <begin position="148"/>
        <end position="167"/>
    </location>
</feature>
<evidence type="ECO:0000256" key="2">
    <source>
        <dbReference type="ARBA" id="ARBA00022448"/>
    </source>
</evidence>
<comment type="subcellular location">
    <subcellularLocation>
        <location evidence="1">Membrane</location>
        <topology evidence="1">Multi-pass membrane protein</topology>
    </subcellularLocation>
</comment>
<feature type="transmembrane region" description="Helical" evidence="8">
    <location>
        <begin position="179"/>
        <end position="204"/>
    </location>
</feature>
<evidence type="ECO:0000259" key="9">
    <source>
        <dbReference type="Pfam" id="PF07885"/>
    </source>
</evidence>
<evidence type="ECO:0000313" key="11">
    <source>
        <dbReference type="Proteomes" id="UP000199220"/>
    </source>
</evidence>
<evidence type="ECO:0000256" key="7">
    <source>
        <dbReference type="ARBA" id="ARBA00023303"/>
    </source>
</evidence>
<dbReference type="Proteomes" id="UP000199220">
    <property type="component" value="Unassembled WGS sequence"/>
</dbReference>
<evidence type="ECO:0000256" key="5">
    <source>
        <dbReference type="ARBA" id="ARBA00023065"/>
    </source>
</evidence>
<dbReference type="GO" id="GO:0001508">
    <property type="term" value="P:action potential"/>
    <property type="evidence" value="ECO:0007669"/>
    <property type="project" value="TreeGrafter"/>
</dbReference>
<evidence type="ECO:0000256" key="1">
    <source>
        <dbReference type="ARBA" id="ARBA00004141"/>
    </source>
</evidence>
<feature type="domain" description="Potassium channel" evidence="9">
    <location>
        <begin position="126"/>
        <end position="204"/>
    </location>
</feature>
<dbReference type="STRING" id="648782.SAMN04488554_0901"/>
<gene>
    <name evidence="10" type="ORF">SAMN04488554_0901</name>
</gene>
<dbReference type="PRINTS" id="PR00169">
    <property type="entry name" value="KCHANNEL"/>
</dbReference>
<sequence length="245" mass="26793">MWVMSRLEVWEERTEWWLVAAALVFLGAYATPIIWPQIPADVTRTCHVVVLITWVIFWIDYAVRLGLAEDRSRFVRRNVIDLVALAVPMFRPLRLLVLLNLITVLNRVGLHTMRGRVATYTGFGSLVMILVAGLAITDAERGAPGSMIGSFGDGLWWAAVTVTTVGYGDIFPVTAAGRVIAAVLMVGGIALLGVVTATLASWLVERVSTENERVETATRAQVEALADEVRALRAELATRSEPPPG</sequence>
<keyword evidence="6 8" id="KW-0472">Membrane</keyword>
<dbReference type="Gene3D" id="1.20.5.110">
    <property type="match status" value="1"/>
</dbReference>
<dbReference type="SUPFAM" id="SSF81324">
    <property type="entry name" value="Voltage-gated potassium channels"/>
    <property type="match status" value="1"/>
</dbReference>
<accession>A0A1H5E5V1</accession>
<keyword evidence="4 8" id="KW-1133">Transmembrane helix</keyword>
<evidence type="ECO:0000256" key="4">
    <source>
        <dbReference type="ARBA" id="ARBA00022989"/>
    </source>
</evidence>
<organism evidence="10 11">
    <name type="scientific">Ruania alba</name>
    <dbReference type="NCBI Taxonomy" id="648782"/>
    <lineage>
        <taxon>Bacteria</taxon>
        <taxon>Bacillati</taxon>
        <taxon>Actinomycetota</taxon>
        <taxon>Actinomycetes</taxon>
        <taxon>Micrococcales</taxon>
        <taxon>Ruaniaceae</taxon>
        <taxon>Ruania</taxon>
    </lineage>
</organism>
<dbReference type="InterPro" id="IPR027359">
    <property type="entry name" value="Volt_channel_dom_sf"/>
</dbReference>
<dbReference type="InterPro" id="IPR028325">
    <property type="entry name" value="VG_K_chnl"/>
</dbReference>
<reference evidence="11" key="1">
    <citation type="submission" date="2016-10" db="EMBL/GenBank/DDBJ databases">
        <authorList>
            <person name="Varghese N."/>
            <person name="Submissions S."/>
        </authorList>
    </citation>
    <scope>NUCLEOTIDE SEQUENCE [LARGE SCALE GENOMIC DNA]</scope>
    <source>
        <strain evidence="11">DSM 21368</strain>
    </source>
</reference>
<dbReference type="Pfam" id="PF07885">
    <property type="entry name" value="Ion_trans_2"/>
    <property type="match status" value="1"/>
</dbReference>
<dbReference type="PANTHER" id="PTHR11537:SF254">
    <property type="entry name" value="POTASSIUM VOLTAGE-GATED CHANNEL PROTEIN SHAB"/>
    <property type="match status" value="1"/>
</dbReference>
<dbReference type="Gene3D" id="1.20.120.350">
    <property type="entry name" value="Voltage-gated potassium channels. Chain C"/>
    <property type="match status" value="1"/>
</dbReference>
<keyword evidence="3 8" id="KW-0812">Transmembrane</keyword>
<feature type="transmembrane region" description="Helical" evidence="8">
    <location>
        <begin position="47"/>
        <end position="67"/>
    </location>
</feature>
<feature type="transmembrane region" description="Helical" evidence="8">
    <location>
        <begin position="16"/>
        <end position="35"/>
    </location>
</feature>
<dbReference type="OrthoDB" id="9799090at2"/>
<protein>
    <submittedName>
        <fullName evidence="10">Voltage-gated potassium channel</fullName>
    </submittedName>
</protein>
<proteinExistence type="predicted"/>